<sequence>MNYYRAGGLRPPSKGEEISELTDERLEANPVMINVPTLVIWA</sequence>
<name>X1F6B3_9ZZZZ</name>
<organism evidence="1">
    <name type="scientific">marine sediment metagenome</name>
    <dbReference type="NCBI Taxonomy" id="412755"/>
    <lineage>
        <taxon>unclassified sequences</taxon>
        <taxon>metagenomes</taxon>
        <taxon>ecological metagenomes</taxon>
    </lineage>
</organism>
<protein>
    <submittedName>
        <fullName evidence="1">Uncharacterized protein</fullName>
    </submittedName>
</protein>
<comment type="caution">
    <text evidence="1">The sequence shown here is derived from an EMBL/GenBank/DDBJ whole genome shotgun (WGS) entry which is preliminary data.</text>
</comment>
<proteinExistence type="predicted"/>
<evidence type="ECO:0000313" key="1">
    <source>
        <dbReference type="EMBL" id="GAH28105.1"/>
    </source>
</evidence>
<dbReference type="AlphaFoldDB" id="X1F6B3"/>
<reference evidence="1" key="1">
    <citation type="journal article" date="2014" name="Front. Microbiol.">
        <title>High frequency of phylogenetically diverse reductive dehalogenase-homologous genes in deep subseafloor sedimentary metagenomes.</title>
        <authorList>
            <person name="Kawai M."/>
            <person name="Futagami T."/>
            <person name="Toyoda A."/>
            <person name="Takaki Y."/>
            <person name="Nishi S."/>
            <person name="Hori S."/>
            <person name="Arai W."/>
            <person name="Tsubouchi T."/>
            <person name="Morono Y."/>
            <person name="Uchiyama I."/>
            <person name="Ito T."/>
            <person name="Fujiyama A."/>
            <person name="Inagaki F."/>
            <person name="Takami H."/>
        </authorList>
    </citation>
    <scope>NUCLEOTIDE SEQUENCE</scope>
    <source>
        <strain evidence="1">Expedition CK06-06</strain>
    </source>
</reference>
<accession>X1F6B3</accession>
<dbReference type="EMBL" id="BART01041685">
    <property type="protein sequence ID" value="GAH28105.1"/>
    <property type="molecule type" value="Genomic_DNA"/>
</dbReference>
<gene>
    <name evidence="1" type="ORF">S01H4_66889</name>
</gene>